<keyword evidence="4" id="KW-0808">Transferase</keyword>
<dbReference type="Proteomes" id="UP000199735">
    <property type="component" value="Unassembled WGS sequence"/>
</dbReference>
<dbReference type="GO" id="GO:0016757">
    <property type="term" value="F:glycosyltransferase activity"/>
    <property type="evidence" value="ECO:0007669"/>
    <property type="project" value="UniProtKB-KW"/>
</dbReference>
<accession>A0AAX2EHM3</accession>
<dbReference type="CDD" id="cd04187">
    <property type="entry name" value="DPM1_like_bac"/>
    <property type="match status" value="1"/>
</dbReference>
<dbReference type="GO" id="GO:0005886">
    <property type="term" value="C:plasma membrane"/>
    <property type="evidence" value="ECO:0007669"/>
    <property type="project" value="UniProtKB-SubCell"/>
</dbReference>
<dbReference type="RefSeq" id="WP_093881041.1">
    <property type="nucleotide sequence ID" value="NZ_FOCD01000003.1"/>
</dbReference>
<evidence type="ECO:0000256" key="9">
    <source>
        <dbReference type="SAM" id="Phobius"/>
    </source>
</evidence>
<dbReference type="AlphaFoldDB" id="A0AAX2EHM3"/>
<dbReference type="PANTHER" id="PTHR48090:SF8">
    <property type="entry name" value="GLYCOSYLTRANSFERASE CSBB-RELATED"/>
    <property type="match status" value="1"/>
</dbReference>
<dbReference type="InterPro" id="IPR029044">
    <property type="entry name" value="Nucleotide-diphossugar_trans"/>
</dbReference>
<dbReference type="FunFam" id="3.90.550.10:FF:000079">
    <property type="entry name" value="Probable glycosyl transferase"/>
    <property type="match status" value="1"/>
</dbReference>
<dbReference type="Gene3D" id="3.90.550.10">
    <property type="entry name" value="Spore Coat Polysaccharide Biosynthesis Protein SpsA, Chain A"/>
    <property type="match status" value="1"/>
</dbReference>
<dbReference type="Pfam" id="PF00535">
    <property type="entry name" value="Glycos_transf_2"/>
    <property type="match status" value="1"/>
</dbReference>
<organism evidence="11 12">
    <name type="scientific">Terribacillus saccharophilus</name>
    <dbReference type="NCBI Taxonomy" id="361277"/>
    <lineage>
        <taxon>Bacteria</taxon>
        <taxon>Bacillati</taxon>
        <taxon>Bacillota</taxon>
        <taxon>Bacilli</taxon>
        <taxon>Bacillales</taxon>
        <taxon>Bacillaceae</taxon>
        <taxon>Terribacillus</taxon>
    </lineage>
</organism>
<evidence type="ECO:0000256" key="8">
    <source>
        <dbReference type="ARBA" id="ARBA00038152"/>
    </source>
</evidence>
<sequence>MAGKLLSVIVPSFNEAENVKLFYEELAKELQYSPYDYEVIYVDDGSSDTTLLELKELADMHYNVQYVSFTRNFGKEAAILAGFQHAKGDCAVVIDADLQHPVALLHELLAGFEEGYDQVIARRNRKGESLPRKVLSTMYYKIINRFIDVRIQNGVGDFRLLSRRAIDALLILSEGNRFSKGLFSWIGFEQKTVYYDNVSRQNGESKWSFGNLINYGIEGVVSFNTRPLRVCLYAGFIVLFLSLAYILYTFVEVLVRGVITPGYFTLITAILFLGGVQLVSLGVIGEYIGRIYNETKRRPHYLVKDTNIEARKSYEKNMEA</sequence>
<evidence type="ECO:0000313" key="12">
    <source>
        <dbReference type="Proteomes" id="UP000199735"/>
    </source>
</evidence>
<feature type="domain" description="Glycosyltransferase 2-like" evidence="10">
    <location>
        <begin position="7"/>
        <end position="169"/>
    </location>
</feature>
<protein>
    <submittedName>
        <fullName evidence="11">Glycosyltransferase involved in cell wall bisynthesis</fullName>
    </submittedName>
</protein>
<dbReference type="EMBL" id="FOCD01000003">
    <property type="protein sequence ID" value="SEN72722.1"/>
    <property type="molecule type" value="Genomic_DNA"/>
</dbReference>
<gene>
    <name evidence="11" type="ORF">SAMN04489762_2681</name>
</gene>
<evidence type="ECO:0000256" key="6">
    <source>
        <dbReference type="ARBA" id="ARBA00022989"/>
    </source>
</evidence>
<evidence type="ECO:0000256" key="4">
    <source>
        <dbReference type="ARBA" id="ARBA00022679"/>
    </source>
</evidence>
<evidence type="ECO:0000256" key="2">
    <source>
        <dbReference type="ARBA" id="ARBA00022475"/>
    </source>
</evidence>
<comment type="similarity">
    <text evidence="8">Belongs to the glycosyltransferase 2 family. GtrB subfamily.</text>
</comment>
<keyword evidence="3" id="KW-0328">Glycosyltransferase</keyword>
<keyword evidence="2" id="KW-1003">Cell membrane</keyword>
<dbReference type="InterPro" id="IPR050256">
    <property type="entry name" value="Glycosyltransferase_2"/>
</dbReference>
<keyword evidence="6 9" id="KW-1133">Transmembrane helix</keyword>
<name>A0AAX2EHM3_9BACI</name>
<evidence type="ECO:0000256" key="5">
    <source>
        <dbReference type="ARBA" id="ARBA00022692"/>
    </source>
</evidence>
<evidence type="ECO:0000259" key="10">
    <source>
        <dbReference type="Pfam" id="PF00535"/>
    </source>
</evidence>
<feature type="transmembrane region" description="Helical" evidence="9">
    <location>
        <begin position="230"/>
        <end position="251"/>
    </location>
</feature>
<evidence type="ECO:0000256" key="7">
    <source>
        <dbReference type="ARBA" id="ARBA00023136"/>
    </source>
</evidence>
<keyword evidence="5 9" id="KW-0812">Transmembrane</keyword>
<dbReference type="PANTHER" id="PTHR48090">
    <property type="entry name" value="UNDECAPRENYL-PHOSPHATE 4-DEOXY-4-FORMAMIDO-L-ARABINOSE TRANSFERASE-RELATED"/>
    <property type="match status" value="1"/>
</dbReference>
<feature type="transmembrane region" description="Helical" evidence="9">
    <location>
        <begin position="263"/>
        <end position="288"/>
    </location>
</feature>
<dbReference type="SUPFAM" id="SSF53448">
    <property type="entry name" value="Nucleotide-diphospho-sugar transferases"/>
    <property type="match status" value="1"/>
</dbReference>
<dbReference type="InterPro" id="IPR001173">
    <property type="entry name" value="Glyco_trans_2-like"/>
</dbReference>
<comment type="subcellular location">
    <subcellularLocation>
        <location evidence="1">Cell membrane</location>
        <topology evidence="1">Multi-pass membrane protein</topology>
    </subcellularLocation>
</comment>
<keyword evidence="7 9" id="KW-0472">Membrane</keyword>
<reference evidence="11 12" key="1">
    <citation type="submission" date="2016-10" db="EMBL/GenBank/DDBJ databases">
        <authorList>
            <person name="Varghese N."/>
            <person name="Submissions S."/>
        </authorList>
    </citation>
    <scope>NUCLEOTIDE SEQUENCE [LARGE SCALE GENOMIC DNA]</scope>
    <source>
        <strain evidence="11 12">DSM 21619</strain>
    </source>
</reference>
<evidence type="ECO:0000256" key="1">
    <source>
        <dbReference type="ARBA" id="ARBA00004651"/>
    </source>
</evidence>
<comment type="caution">
    <text evidence="11">The sequence shown here is derived from an EMBL/GenBank/DDBJ whole genome shotgun (WGS) entry which is preliminary data.</text>
</comment>
<evidence type="ECO:0000256" key="3">
    <source>
        <dbReference type="ARBA" id="ARBA00022676"/>
    </source>
</evidence>
<evidence type="ECO:0000313" key="11">
    <source>
        <dbReference type="EMBL" id="SEN72722.1"/>
    </source>
</evidence>
<proteinExistence type="inferred from homology"/>